<dbReference type="EMBL" id="KN846951">
    <property type="protein sequence ID" value="KIV85244.1"/>
    <property type="molecule type" value="Genomic_DNA"/>
</dbReference>
<dbReference type="HOGENOM" id="CLU_765116_0_0_1"/>
<evidence type="ECO:0000313" key="3">
    <source>
        <dbReference type="Proteomes" id="UP000053599"/>
    </source>
</evidence>
<protein>
    <submittedName>
        <fullName evidence="2">Uncharacterized protein</fullName>
    </submittedName>
</protein>
<evidence type="ECO:0000256" key="1">
    <source>
        <dbReference type="SAM" id="MobiDB-lite"/>
    </source>
</evidence>
<dbReference type="Proteomes" id="UP000053599">
    <property type="component" value="Unassembled WGS sequence"/>
</dbReference>
<evidence type="ECO:0000313" key="2">
    <source>
        <dbReference type="EMBL" id="KIV85244.1"/>
    </source>
</evidence>
<name>A0A0D1YUM8_9EURO</name>
<proteinExistence type="predicted"/>
<sequence>MAPAISSADTDGKQKSSKHGLYQTRTSSLKTAGYIGLQDLSQLRDVYKCQAWQDFYSGYVSEKQTNNFGAPGALQTLYDHVETYKGSKKFGQPEPVKDDGWGSRDFYAHSIMQVLGMASTLPVAPTFGPLDGEVQLEAYNRAWQLLAHYAYIINGKRDDRLLGGNFTNAPAVKPRFMMPPSSSDASVQPNYIQYEFQCVWVNKTTMEKQYPGVEMPLSPFTILDPRVYDDREVRDYIRCALACPLLGFDIRSFKIEYNDKEYNSREDWHVVQDLLRNATTKEELDKFEIYVSLKSVADPDADIFELPIPAAQETLSVPPDDAAQGEEDETAATPSENADAESEDGSVMETGAYVVLSSDDSS</sequence>
<accession>A0A0D1YUM8</accession>
<feature type="region of interest" description="Disordered" evidence="1">
    <location>
        <begin position="1"/>
        <end position="22"/>
    </location>
</feature>
<organism evidence="2 3">
    <name type="scientific">Exophiala sideris</name>
    <dbReference type="NCBI Taxonomy" id="1016849"/>
    <lineage>
        <taxon>Eukaryota</taxon>
        <taxon>Fungi</taxon>
        <taxon>Dikarya</taxon>
        <taxon>Ascomycota</taxon>
        <taxon>Pezizomycotina</taxon>
        <taxon>Eurotiomycetes</taxon>
        <taxon>Chaetothyriomycetidae</taxon>
        <taxon>Chaetothyriales</taxon>
        <taxon>Herpotrichiellaceae</taxon>
        <taxon>Exophiala</taxon>
    </lineage>
</organism>
<gene>
    <name evidence="2" type="ORF">PV11_00966</name>
</gene>
<feature type="region of interest" description="Disordered" evidence="1">
    <location>
        <begin position="309"/>
        <end position="362"/>
    </location>
</feature>
<reference evidence="2 3" key="1">
    <citation type="submission" date="2015-01" db="EMBL/GenBank/DDBJ databases">
        <title>The Genome Sequence of Exophiala sideris CBS121828.</title>
        <authorList>
            <consortium name="The Broad Institute Genomics Platform"/>
            <person name="Cuomo C."/>
            <person name="de Hoog S."/>
            <person name="Gorbushina A."/>
            <person name="Stielow B."/>
            <person name="Teixiera M."/>
            <person name="Abouelleil A."/>
            <person name="Chapman S.B."/>
            <person name="Priest M."/>
            <person name="Young S.K."/>
            <person name="Wortman J."/>
            <person name="Nusbaum C."/>
            <person name="Birren B."/>
        </authorList>
    </citation>
    <scope>NUCLEOTIDE SEQUENCE [LARGE SCALE GENOMIC DNA]</scope>
    <source>
        <strain evidence="2 3">CBS 121828</strain>
    </source>
</reference>
<dbReference type="AlphaFoldDB" id="A0A0D1YUM8"/>